<dbReference type="PANTHER" id="PTHR13357:SF1">
    <property type="entry name" value="NCK-INTERACTING PROTEIN WITH SH3 DOMAIN"/>
    <property type="match status" value="1"/>
</dbReference>
<dbReference type="InterPro" id="IPR018556">
    <property type="entry name" value="SPIN90/Ldb17_LRD"/>
</dbReference>
<dbReference type="eggNOG" id="KOG4035">
    <property type="taxonomic scope" value="Eukaryota"/>
</dbReference>
<dbReference type="InterPro" id="IPR030125">
    <property type="entry name" value="SPIN90/Ldb17"/>
</dbReference>
<reference evidence="3" key="1">
    <citation type="journal article" date="2016" name="Nat. Commun.">
        <title>Genome analysis of three Pneumocystis species reveals adaptation mechanisms to life exclusively in mammalian hosts.</title>
        <authorList>
            <person name="Ma L."/>
            <person name="Chen Z."/>
            <person name="Huang D.W."/>
            <person name="Kutty G."/>
            <person name="Ishihara M."/>
            <person name="Wang H."/>
            <person name="Abouelleil A."/>
            <person name="Bishop L."/>
            <person name="Davey E."/>
            <person name="Deng R."/>
            <person name="Deng X."/>
            <person name="Fan L."/>
            <person name="Fantoni G."/>
            <person name="Fitzgerald M."/>
            <person name="Gogineni E."/>
            <person name="Goldberg J.M."/>
            <person name="Handley G."/>
            <person name="Hu X."/>
            <person name="Huber C."/>
            <person name="Jiao X."/>
            <person name="Jones K."/>
            <person name="Levin J.Z."/>
            <person name="Liu Y."/>
            <person name="Macdonald P."/>
            <person name="Melnikov A."/>
            <person name="Raley C."/>
            <person name="Sassi M."/>
            <person name="Sherman B.T."/>
            <person name="Song X."/>
            <person name="Sykes S."/>
            <person name="Tran B."/>
            <person name="Walsh L."/>
            <person name="Xia Y."/>
            <person name="Yang J."/>
            <person name="Young S."/>
            <person name="Zeng Q."/>
            <person name="Zheng X."/>
            <person name="Stephens R."/>
            <person name="Nusbaum C."/>
            <person name="Birren B.W."/>
            <person name="Azadi P."/>
            <person name="Lempicki R.A."/>
            <person name="Cuomo C.A."/>
            <person name="Kovacs J.A."/>
        </authorList>
    </citation>
    <scope>NUCLEOTIDE SEQUENCE [LARGE SCALE GENOMIC DNA]</scope>
    <source>
        <strain evidence="3">B123</strain>
    </source>
</reference>
<evidence type="ECO:0000313" key="2">
    <source>
        <dbReference type="EMBL" id="EMR08361.1"/>
    </source>
</evidence>
<evidence type="ECO:0000313" key="3">
    <source>
        <dbReference type="Proteomes" id="UP000011958"/>
    </source>
</evidence>
<dbReference type="HOGENOM" id="CLU_017272_0_1_1"/>
<dbReference type="GO" id="GO:0006897">
    <property type="term" value="P:endocytosis"/>
    <property type="evidence" value="ECO:0007669"/>
    <property type="project" value="TreeGrafter"/>
</dbReference>
<dbReference type="GO" id="GO:0051666">
    <property type="term" value="P:actin cortical patch localization"/>
    <property type="evidence" value="ECO:0007669"/>
    <property type="project" value="TreeGrafter"/>
</dbReference>
<protein>
    <recommendedName>
        <fullName evidence="1">SPIN90/Ldb17 leucine-rich domain-containing protein</fullName>
    </recommendedName>
</protein>
<proteinExistence type="predicted"/>
<sequence length="342" mass="41432">MFISNKDYTRYQLVIMINQEDKLQYFYILYWLLFFDAQSYPQTYKLIKDKGSFQSLINTIWKHFQEFPELHKLGLKLLYEICRVHQLTSEELFFIHEEFLCFIFELIEKNTYYEDPYTLSSIKLILIINEQYIIKSLPSHLQHSSYETLRSIENESPMNLVMDILKKKGSLYKTFGENIIFILNREKDIFLQFLILKQLYLIFTTKETLEYFYTNDLRVLVDVFIRKLYNLPENNKKLYHAYLRVFYYLLKNTQLKNPPYYKQDQLQKLFQALKESIKYQHIKPANSITEKLLLRCIKISWIKNNELENDILFSTNWNNESNSSFIEASTNDHYIFSNSNKV</sequence>
<dbReference type="GO" id="GO:0030479">
    <property type="term" value="C:actin cortical patch"/>
    <property type="evidence" value="ECO:0007669"/>
    <property type="project" value="TreeGrafter"/>
</dbReference>
<dbReference type="AlphaFoldDB" id="M7NML3"/>
<feature type="domain" description="SPIN90/Ldb17 leucine-rich" evidence="1">
    <location>
        <begin position="115"/>
        <end position="265"/>
    </location>
</feature>
<dbReference type="GO" id="GO:0000147">
    <property type="term" value="P:actin cortical patch assembly"/>
    <property type="evidence" value="ECO:0007669"/>
    <property type="project" value="TreeGrafter"/>
</dbReference>
<comment type="caution">
    <text evidence="2">The sequence shown here is derived from an EMBL/GenBank/DDBJ whole genome shotgun (WGS) entry which is preliminary data.</text>
</comment>
<dbReference type="EMBL" id="AFWA02000010">
    <property type="protein sequence ID" value="EMR08361.1"/>
    <property type="molecule type" value="Genomic_DNA"/>
</dbReference>
<dbReference type="OMA" id="FMEDIHI"/>
<dbReference type="Pfam" id="PF09431">
    <property type="entry name" value="SPIN90_LRD"/>
    <property type="match status" value="1"/>
</dbReference>
<gene>
    <name evidence="2" type="ORF">PNEG_03201</name>
</gene>
<dbReference type="PANTHER" id="PTHR13357">
    <property type="entry name" value="SH3 ADAPTER PROTEIN SPIN90 NCK INTERACTING PROTEIN WITH SH3 DOMAIN"/>
    <property type="match status" value="1"/>
</dbReference>
<organism evidence="2 3">
    <name type="scientific">Pneumocystis murina (strain B123)</name>
    <name type="common">Mouse pneumocystis pneumonia agent</name>
    <name type="synonym">Pneumocystis carinii f. sp. muris</name>
    <dbReference type="NCBI Taxonomy" id="1069680"/>
    <lineage>
        <taxon>Eukaryota</taxon>
        <taxon>Fungi</taxon>
        <taxon>Dikarya</taxon>
        <taxon>Ascomycota</taxon>
        <taxon>Taphrinomycotina</taxon>
        <taxon>Pneumocystomycetes</taxon>
        <taxon>Pneumocystaceae</taxon>
        <taxon>Pneumocystis</taxon>
    </lineage>
</organism>
<dbReference type="GO" id="GO:0071933">
    <property type="term" value="F:Arp2/3 complex binding"/>
    <property type="evidence" value="ECO:0007669"/>
    <property type="project" value="TreeGrafter"/>
</dbReference>
<name>M7NML3_PNEMU</name>
<accession>M7NML3</accession>
<keyword evidence="3" id="KW-1185">Reference proteome</keyword>
<dbReference type="Proteomes" id="UP000011958">
    <property type="component" value="Unassembled WGS sequence"/>
</dbReference>
<evidence type="ECO:0000259" key="1">
    <source>
        <dbReference type="Pfam" id="PF09431"/>
    </source>
</evidence>
<dbReference type="OrthoDB" id="445362at2759"/>
<dbReference type="STRING" id="1069680.M7NML3"/>
<dbReference type="GeneID" id="19896888"/>
<dbReference type="RefSeq" id="XP_007875264.1">
    <property type="nucleotide sequence ID" value="XM_007877073.1"/>
</dbReference>
<dbReference type="VEuPathDB" id="FungiDB:PNEG_03201"/>